<evidence type="ECO:0000313" key="3">
    <source>
        <dbReference type="Proteomes" id="UP000245680"/>
    </source>
</evidence>
<gene>
    <name evidence="2" type="ORF">DKT77_16785</name>
</gene>
<keyword evidence="1" id="KW-1133">Transmembrane helix</keyword>
<protein>
    <recommendedName>
        <fullName evidence="4">Tetratricopeptide repeat-like domain-containing protein</fullName>
    </recommendedName>
</protein>
<dbReference type="EMBL" id="QGKU01000050">
    <property type="protein sequence ID" value="PWR01471.1"/>
    <property type="molecule type" value="Genomic_DNA"/>
</dbReference>
<proteinExistence type="predicted"/>
<keyword evidence="3" id="KW-1185">Reference proteome</keyword>
<reference evidence="2 3" key="1">
    <citation type="submission" date="2018-05" db="EMBL/GenBank/DDBJ databases">
        <title>Rhodobacteraceae gen. nov., sp. nov. isolated from sea water.</title>
        <authorList>
            <person name="Ren Y."/>
        </authorList>
    </citation>
    <scope>NUCLEOTIDE SEQUENCE [LARGE SCALE GENOMIC DNA]</scope>
    <source>
        <strain evidence="2 3">TG-679</strain>
    </source>
</reference>
<sequence length="216" mass="22941">MSQTDSFIDEVTEEVRRDRMLGLARRYGWIVALVLVAVVGGAAFVEWQKARDRAAAQSLGDQIFAALESGAGVSRAAALADIEADGVAAALVDMLTAAELAANDVGEAGEMLDALSADESLPEIYRALATLKLVMLPDYPMFSDAKIARLEPLTAPGAPFRLMATEQLALLHMDNGETGKALDLLRPIMTDAEASPGQRQRAQQLFIVLGGDLEGA</sequence>
<evidence type="ECO:0008006" key="4">
    <source>
        <dbReference type="Google" id="ProtNLM"/>
    </source>
</evidence>
<keyword evidence="1" id="KW-0472">Membrane</keyword>
<organism evidence="2 3">
    <name type="scientific">Meridianimarinicoccus roseus</name>
    <dbReference type="NCBI Taxonomy" id="2072018"/>
    <lineage>
        <taxon>Bacteria</taxon>
        <taxon>Pseudomonadati</taxon>
        <taxon>Pseudomonadota</taxon>
        <taxon>Alphaproteobacteria</taxon>
        <taxon>Rhodobacterales</taxon>
        <taxon>Paracoccaceae</taxon>
        <taxon>Meridianimarinicoccus</taxon>
    </lineage>
</organism>
<dbReference type="Proteomes" id="UP000245680">
    <property type="component" value="Unassembled WGS sequence"/>
</dbReference>
<dbReference type="RefSeq" id="WP_109812853.1">
    <property type="nucleotide sequence ID" value="NZ_QGKU01000050.1"/>
</dbReference>
<evidence type="ECO:0000256" key="1">
    <source>
        <dbReference type="SAM" id="Phobius"/>
    </source>
</evidence>
<accession>A0A2V2LCI8</accession>
<name>A0A2V2LCI8_9RHOB</name>
<dbReference type="AlphaFoldDB" id="A0A2V2LCI8"/>
<evidence type="ECO:0000313" key="2">
    <source>
        <dbReference type="EMBL" id="PWR01471.1"/>
    </source>
</evidence>
<dbReference type="OrthoDB" id="7173339at2"/>
<keyword evidence="1" id="KW-0812">Transmembrane</keyword>
<feature type="transmembrane region" description="Helical" evidence="1">
    <location>
        <begin position="27"/>
        <end position="45"/>
    </location>
</feature>
<comment type="caution">
    <text evidence="2">The sequence shown here is derived from an EMBL/GenBank/DDBJ whole genome shotgun (WGS) entry which is preliminary data.</text>
</comment>